<dbReference type="PANTHER" id="PTHR47661">
    <property type="entry name" value="PHOSPHOGLUCAN PHOSPHATASE LSF1, CHLOROPLASTIC"/>
    <property type="match status" value="1"/>
</dbReference>
<proteinExistence type="predicted"/>
<dbReference type="GeneID" id="19014031"/>
<evidence type="ECO:0000313" key="2">
    <source>
        <dbReference type="EMBL" id="CCO17563.1"/>
    </source>
</evidence>
<dbReference type="Proteomes" id="UP000198341">
    <property type="component" value="Chromosome 8"/>
</dbReference>
<dbReference type="OrthoDB" id="439127at2759"/>
<dbReference type="KEGG" id="bpg:Bathy08g00520"/>
<dbReference type="EMBL" id="FO082271">
    <property type="protein sequence ID" value="CCO17563.1"/>
    <property type="molecule type" value="Genomic_DNA"/>
</dbReference>
<dbReference type="SUPFAM" id="SSF48452">
    <property type="entry name" value="TPR-like"/>
    <property type="match status" value="1"/>
</dbReference>
<dbReference type="eggNOG" id="ENOG502QQQU">
    <property type="taxonomic scope" value="Eukaryota"/>
</dbReference>
<dbReference type="NCBIfam" id="NF047558">
    <property type="entry name" value="TPR_END_plus"/>
    <property type="match status" value="1"/>
</dbReference>
<sequence length="319" mass="36061">MATTTNAMMATTKTTSSKFAQQQQKQQKMRSLASSGALISPISKRKQHVIFMNASEVAESAVATEEFYEVTLPKPIDVKFARGNDGGAYVAFVPPNDPKYEVFEIGDKIEGVSASFGDEVWPAESFGQVMYAMKNRNGDIYLKMKKMFGDFSAMEVEKNSQFKSERAGGNYGAGTKEQQMNNYSKKRELENERLDMFDEAIALYNQKNFDDALIQFEEVAALEPKNYMSDNFETTTEIYRVCQYNIACCFSNIGKLDESLLALRRCMASGWTDYRKIRTDPSLKNVRASPEFTPLMNKFDEPIFNENAAKFLGNLFGKK</sequence>
<accession>K8F7J4</accession>
<evidence type="ECO:0000313" key="3">
    <source>
        <dbReference type="Proteomes" id="UP000198341"/>
    </source>
</evidence>
<reference evidence="2 3" key="1">
    <citation type="submission" date="2011-10" db="EMBL/GenBank/DDBJ databases">
        <authorList>
            <person name="Genoscope - CEA"/>
        </authorList>
    </citation>
    <scope>NUCLEOTIDE SEQUENCE [LARGE SCALE GENOMIC DNA]</scope>
    <source>
        <strain evidence="2 3">RCC 1105</strain>
    </source>
</reference>
<dbReference type="STRING" id="41875.K8F7J4"/>
<evidence type="ECO:0000256" key="1">
    <source>
        <dbReference type="SAM" id="MobiDB-lite"/>
    </source>
</evidence>
<organism evidence="2 3">
    <name type="scientific">Bathycoccus prasinos</name>
    <dbReference type="NCBI Taxonomy" id="41875"/>
    <lineage>
        <taxon>Eukaryota</taxon>
        <taxon>Viridiplantae</taxon>
        <taxon>Chlorophyta</taxon>
        <taxon>Mamiellophyceae</taxon>
        <taxon>Mamiellales</taxon>
        <taxon>Bathycoccaceae</taxon>
        <taxon>Bathycoccus</taxon>
    </lineage>
</organism>
<dbReference type="RefSeq" id="XP_007511442.1">
    <property type="nucleotide sequence ID" value="XM_007511380.1"/>
</dbReference>
<dbReference type="PANTHER" id="PTHR47661:SF3">
    <property type="entry name" value="PROTEIN CONTAINING PDZ DOMAIN, A K-BOX DOMAIN, AND A TPR REGION"/>
    <property type="match status" value="1"/>
</dbReference>
<dbReference type="InterPro" id="IPR011990">
    <property type="entry name" value="TPR-like_helical_dom_sf"/>
</dbReference>
<dbReference type="Gene3D" id="1.25.40.10">
    <property type="entry name" value="Tetratricopeptide repeat domain"/>
    <property type="match status" value="1"/>
</dbReference>
<protein>
    <submittedName>
        <fullName evidence="2">Uncharacterized protein</fullName>
    </submittedName>
</protein>
<name>K8F7J4_9CHLO</name>
<keyword evidence="3" id="KW-1185">Reference proteome</keyword>
<gene>
    <name evidence="2" type="ORF">Bathy08g00520</name>
</gene>
<feature type="region of interest" description="Disordered" evidence="1">
    <location>
        <begin position="1"/>
        <end position="26"/>
    </location>
</feature>
<dbReference type="AlphaFoldDB" id="K8F7J4"/>